<reference evidence="2 3" key="1">
    <citation type="submission" date="2023-09" db="EMBL/GenBank/DDBJ databases">
        <title>Genomic Revisitation and Reclassification of the Genus Providencia.</title>
        <authorList>
            <person name="Dong X."/>
        </authorList>
    </citation>
    <scope>NUCLEOTIDE SEQUENCE [LARGE SCALE GENOMIC DNA]</scope>
    <source>
        <strain evidence="2 3">D4759</strain>
    </source>
</reference>
<sequence length="570" mass="64959">MLVNGSAFRPCALIPCYNHGKTLSRVVQTLCEQGLDCLIVDDGSDALTQQDIADVLQQYPQCHGYRLEVNQGKGGALFEGFKRAKLLGYTHALQVDADGQHDLLSVPELLKMAQETPNMLISGQPIYDDSVPKSRLYGRYVTHVWVWIETLSFSIKDSMCGFRVYPLVQTLDVMNSSHVGRHMDFDTEIMVRLYWNGIYSRFLPTHVIYPEQGISHFDVVKDNIRISKMHTRLFFGMLPRIPHLLTKRSPIHWAKTQERRGLAGMRFMVQVYKLLGRKPFQFILFFVAGWFWLTGSQQSTASRRYLAKVAKYCQTHNITPPQKLSSFYHFQRFGEAMLDKVASWCQKLVWGKDVVYAPQAEEVLKSDEEKGKLILGSHLGDIEVCRALAQTGQLKRVNALVFHEHAARFQQLMSEIAPESQLNLIPVTNITPDVAIKLQEKIQAGEWVAIVGDRISISSSDSNDQRITWSDFLGEPAPFPQGPFILAALLKCPVVLMFALKQDKKITIYSEEFANPIHLPRGSRQAALQAYIDQYAARLTHYTLMSPLDWFNFYDFWQLPSTTSDSKENV</sequence>
<dbReference type="InterPro" id="IPR029044">
    <property type="entry name" value="Nucleotide-diphossugar_trans"/>
</dbReference>
<evidence type="ECO:0000259" key="1">
    <source>
        <dbReference type="Pfam" id="PF00535"/>
    </source>
</evidence>
<evidence type="ECO:0000313" key="3">
    <source>
        <dbReference type="Proteomes" id="UP001302443"/>
    </source>
</evidence>
<name>A0ABZ0N389_9GAMM</name>
<dbReference type="InterPro" id="IPR001173">
    <property type="entry name" value="Glyco_trans_2-like"/>
</dbReference>
<dbReference type="PANTHER" id="PTHR10859:SF91">
    <property type="entry name" value="DOLICHYL-PHOSPHATE BETA-GLUCOSYLTRANSFERASE"/>
    <property type="match status" value="1"/>
</dbReference>
<protein>
    <submittedName>
        <fullName evidence="2">Glycosyltransferase</fullName>
        <ecNumber evidence="2">2.4.-.-</ecNumber>
    </submittedName>
</protein>
<dbReference type="PANTHER" id="PTHR10859">
    <property type="entry name" value="GLYCOSYL TRANSFERASE"/>
    <property type="match status" value="1"/>
</dbReference>
<keyword evidence="2" id="KW-0328">Glycosyltransferase</keyword>
<dbReference type="Pfam" id="PF00535">
    <property type="entry name" value="Glycos_transf_2"/>
    <property type="match status" value="1"/>
</dbReference>
<organism evidence="2 3">
    <name type="scientific">Providencia zhijiangensis</name>
    <dbReference type="NCBI Taxonomy" id="3053982"/>
    <lineage>
        <taxon>Bacteria</taxon>
        <taxon>Pseudomonadati</taxon>
        <taxon>Pseudomonadota</taxon>
        <taxon>Gammaproteobacteria</taxon>
        <taxon>Enterobacterales</taxon>
        <taxon>Morganellaceae</taxon>
        <taxon>Providencia</taxon>
    </lineage>
</organism>
<keyword evidence="2" id="KW-0808">Transferase</keyword>
<keyword evidence="3" id="KW-1185">Reference proteome</keyword>
<dbReference type="EMBL" id="CP135990">
    <property type="protein sequence ID" value="WPA92311.1"/>
    <property type="molecule type" value="Genomic_DNA"/>
</dbReference>
<dbReference type="SUPFAM" id="SSF53448">
    <property type="entry name" value="Nucleotide-diphospho-sugar transferases"/>
    <property type="match status" value="1"/>
</dbReference>
<dbReference type="EC" id="2.4.-.-" evidence="2"/>
<dbReference type="GO" id="GO:0016757">
    <property type="term" value="F:glycosyltransferase activity"/>
    <property type="evidence" value="ECO:0007669"/>
    <property type="project" value="UniProtKB-KW"/>
</dbReference>
<accession>A0ABZ0N389</accession>
<proteinExistence type="predicted"/>
<dbReference type="CDD" id="cd04179">
    <property type="entry name" value="DPM_DPG-synthase_like"/>
    <property type="match status" value="1"/>
</dbReference>
<feature type="domain" description="Glycosyltransferase 2-like" evidence="1">
    <location>
        <begin position="12"/>
        <end position="136"/>
    </location>
</feature>
<evidence type="ECO:0000313" key="2">
    <source>
        <dbReference type="EMBL" id="WPA92311.1"/>
    </source>
</evidence>
<dbReference type="Proteomes" id="UP001302443">
    <property type="component" value="Chromosome"/>
</dbReference>
<dbReference type="RefSeq" id="WP_286271517.1">
    <property type="nucleotide sequence ID" value="NZ_CP135990.1"/>
</dbReference>
<dbReference type="Gene3D" id="3.90.550.10">
    <property type="entry name" value="Spore Coat Polysaccharide Biosynthesis Protein SpsA, Chain A"/>
    <property type="match status" value="1"/>
</dbReference>
<gene>
    <name evidence="2" type="ORF">QS795_000600</name>
</gene>